<evidence type="ECO:0000256" key="6">
    <source>
        <dbReference type="ARBA" id="ARBA00022748"/>
    </source>
</evidence>
<name>A0A0R2QGS5_9ACTN</name>
<comment type="function">
    <text evidence="9">Required for the biogenesis of c-type cytochromes. Possible subunit of a heme lyase.</text>
</comment>
<dbReference type="InterPro" id="IPR003568">
    <property type="entry name" value="Cyt_c_biogenesis_CcmF"/>
</dbReference>
<evidence type="ECO:0000256" key="10">
    <source>
        <dbReference type="SAM" id="Phobius"/>
    </source>
</evidence>
<comment type="similarity">
    <text evidence="2">Belongs to the CcmF/CycK/Ccl1/NrfE/CcsA family.</text>
</comment>
<evidence type="ECO:0000259" key="12">
    <source>
        <dbReference type="Pfam" id="PF16327"/>
    </source>
</evidence>
<comment type="subcellular location">
    <subcellularLocation>
        <location evidence="1">Cell inner membrane</location>
        <topology evidence="1">Multi-pass membrane protein</topology>
    </subcellularLocation>
</comment>
<protein>
    <submittedName>
        <fullName evidence="13">Cytochrome C biogenesis protein CcmF</fullName>
    </submittedName>
</protein>
<feature type="transmembrane region" description="Helical" evidence="10">
    <location>
        <begin position="281"/>
        <end position="300"/>
    </location>
</feature>
<dbReference type="GO" id="GO:0017004">
    <property type="term" value="P:cytochrome complex assembly"/>
    <property type="evidence" value="ECO:0007669"/>
    <property type="project" value="UniProtKB-KW"/>
</dbReference>
<evidence type="ECO:0000313" key="14">
    <source>
        <dbReference type="Proteomes" id="UP000051017"/>
    </source>
</evidence>
<feature type="transmembrane region" description="Helical" evidence="10">
    <location>
        <begin position="433"/>
        <end position="452"/>
    </location>
</feature>
<evidence type="ECO:0000256" key="8">
    <source>
        <dbReference type="ARBA" id="ARBA00023136"/>
    </source>
</evidence>
<evidence type="ECO:0000259" key="11">
    <source>
        <dbReference type="Pfam" id="PF01578"/>
    </source>
</evidence>
<dbReference type="Proteomes" id="UP000051017">
    <property type="component" value="Unassembled WGS sequence"/>
</dbReference>
<feature type="transmembrane region" description="Helical" evidence="10">
    <location>
        <begin position="401"/>
        <end position="421"/>
    </location>
</feature>
<dbReference type="AlphaFoldDB" id="A0A0R2QGS5"/>
<dbReference type="GO" id="GO:0020037">
    <property type="term" value="F:heme binding"/>
    <property type="evidence" value="ECO:0007669"/>
    <property type="project" value="InterPro"/>
</dbReference>
<feature type="transmembrane region" description="Helical" evidence="10">
    <location>
        <begin position="359"/>
        <end position="381"/>
    </location>
</feature>
<evidence type="ECO:0000256" key="4">
    <source>
        <dbReference type="ARBA" id="ARBA00022519"/>
    </source>
</evidence>
<feature type="transmembrane region" description="Helical" evidence="10">
    <location>
        <begin position="102"/>
        <end position="120"/>
    </location>
</feature>
<keyword evidence="3" id="KW-1003">Cell membrane</keyword>
<comment type="caution">
    <text evidence="13">The sequence shown here is derived from an EMBL/GenBank/DDBJ whole genome shotgun (WGS) entry which is preliminary data.</text>
</comment>
<keyword evidence="5 10" id="KW-0812">Transmembrane</keyword>
<feature type="transmembrane region" description="Helical" evidence="10">
    <location>
        <begin position="12"/>
        <end position="32"/>
    </location>
</feature>
<evidence type="ECO:0000256" key="1">
    <source>
        <dbReference type="ARBA" id="ARBA00004429"/>
    </source>
</evidence>
<dbReference type="PANTHER" id="PTHR43653">
    <property type="entry name" value="CYTOCHROME C ASSEMBLY PROTEIN-RELATED"/>
    <property type="match status" value="1"/>
</dbReference>
<evidence type="ECO:0000256" key="2">
    <source>
        <dbReference type="ARBA" id="ARBA00009186"/>
    </source>
</evidence>
<feature type="transmembrane region" description="Helical" evidence="10">
    <location>
        <begin position="257"/>
        <end position="274"/>
    </location>
</feature>
<dbReference type="PRINTS" id="PR01411">
    <property type="entry name" value="CCMFBIOGNSIS"/>
</dbReference>
<keyword evidence="8 10" id="KW-0472">Membrane</keyword>
<evidence type="ECO:0000256" key="7">
    <source>
        <dbReference type="ARBA" id="ARBA00022989"/>
    </source>
</evidence>
<feature type="transmembrane region" description="Helical" evidence="10">
    <location>
        <begin position="496"/>
        <end position="514"/>
    </location>
</feature>
<evidence type="ECO:0000256" key="9">
    <source>
        <dbReference type="ARBA" id="ARBA00037230"/>
    </source>
</evidence>
<feature type="domain" description="Cytochrome c-type biogenesis protein CcmF C-terminal" evidence="12">
    <location>
        <begin position="322"/>
        <end position="633"/>
    </location>
</feature>
<dbReference type="PANTHER" id="PTHR43653:SF1">
    <property type="entry name" value="CYTOCHROME C-TYPE BIOGENESIS PROTEIN CCMF"/>
    <property type="match status" value="1"/>
</dbReference>
<feature type="transmembrane region" description="Helical" evidence="10">
    <location>
        <begin position="614"/>
        <end position="634"/>
    </location>
</feature>
<organism evidence="13 14">
    <name type="scientific">Acidimicrobiia bacterium BACL6 MAG-120924-bin43</name>
    <dbReference type="NCBI Taxonomy" id="1655583"/>
    <lineage>
        <taxon>Bacteria</taxon>
        <taxon>Bacillati</taxon>
        <taxon>Actinomycetota</taxon>
        <taxon>Acidimicrobiia</taxon>
        <taxon>acIV cluster</taxon>
    </lineage>
</organism>
<dbReference type="GO" id="GO:0005886">
    <property type="term" value="C:plasma membrane"/>
    <property type="evidence" value="ECO:0007669"/>
    <property type="project" value="UniProtKB-SubCell"/>
</dbReference>
<dbReference type="Pfam" id="PF16327">
    <property type="entry name" value="CcmF_C"/>
    <property type="match status" value="1"/>
</dbReference>
<proteinExistence type="inferred from homology"/>
<sequence length="655" mass="70368">MFAAGGVSSSIGRAFLLVGIIGSLFGAIAAISSARSRDRTVARLIPRFAILIFAAAIGAFATMEYAMITRDFSMAYVQKVGSTATPALYNFAAVWSALEGSLLMWVLILAGYTVAVCFWLRKKIDDVLANWAMGVMFIVSTFFFLLSFGPANPFAVGAPGVFDGPGPNPLLQNHILVMFHPPLLYLGYVGVTVPFAFAIGALVTGRVGEGWLLATRRWTLFAWGFLTFGIILGSWWSYEVLGWSGVWAWDPVENASLLPWITATAYIHSVLVQERRGMLRVWNLSLLVSTFSLTILGTFLTRSGVLNSVHAFSESAIGPWLLAFFAAIVIISIGLIGWRGDRLHAPGSIDSVISREGAFLINNVLFALFAFVVLLGTVFPLVIEALQSRTIVVGEPFFDRLVAPIGVALLTIMAIAPVLPWRKASAELLSTRLFWPAWCGVGALGISVVVGATGFMPLLTFALGGFASGSALRQVVLATRKQGLRGLVGRTNGGMIVHVGVILIAVALAASNSFTHSQELFLKTGTPAYFSGHSFELIKIVEETTDRAISVKALISIDGGKAYSPAITKYTKVGMNIGTPSVRTGIRGDIYLTLEPPVKQDSGEAHIKVFIKPLLVWLWIGGFLMALGTLLAAFPGRRRKPTDATSALIGSNDVE</sequence>
<feature type="domain" description="Cytochrome c assembly protein" evidence="11">
    <location>
        <begin position="95"/>
        <end position="303"/>
    </location>
</feature>
<keyword evidence="7 10" id="KW-1133">Transmembrane helix</keyword>
<keyword evidence="6" id="KW-0201">Cytochrome c-type biogenesis</keyword>
<feature type="transmembrane region" description="Helical" evidence="10">
    <location>
        <begin position="44"/>
        <end position="68"/>
    </location>
</feature>
<dbReference type="InterPro" id="IPR003567">
    <property type="entry name" value="Cyt_c_biogenesis"/>
</dbReference>
<feature type="transmembrane region" description="Helical" evidence="10">
    <location>
        <begin position="320"/>
        <end position="338"/>
    </location>
</feature>
<dbReference type="InterPro" id="IPR032523">
    <property type="entry name" value="CcmF_C"/>
</dbReference>
<dbReference type="GO" id="GO:0015232">
    <property type="term" value="F:heme transmembrane transporter activity"/>
    <property type="evidence" value="ECO:0007669"/>
    <property type="project" value="InterPro"/>
</dbReference>
<dbReference type="PRINTS" id="PR01410">
    <property type="entry name" value="CCBIOGENESIS"/>
</dbReference>
<keyword evidence="4" id="KW-0997">Cell inner membrane</keyword>
<reference evidence="13 14" key="1">
    <citation type="submission" date="2015-10" db="EMBL/GenBank/DDBJ databases">
        <title>Metagenome-Assembled Genomes uncover a global brackish microbiome.</title>
        <authorList>
            <person name="Hugerth L.W."/>
            <person name="Larsson J."/>
            <person name="Alneberg J."/>
            <person name="Lindh M.V."/>
            <person name="Legrand C."/>
            <person name="Pinhassi J."/>
            <person name="Andersson A.F."/>
        </authorList>
    </citation>
    <scope>NUCLEOTIDE SEQUENCE [LARGE SCALE GENOMIC DNA]</scope>
    <source>
        <strain evidence="13">BACL6 MAG-120924-bin43</strain>
    </source>
</reference>
<feature type="transmembrane region" description="Helical" evidence="10">
    <location>
        <begin position="220"/>
        <end position="237"/>
    </location>
</feature>
<evidence type="ECO:0000313" key="13">
    <source>
        <dbReference type="EMBL" id="KRO49481.1"/>
    </source>
</evidence>
<feature type="transmembrane region" description="Helical" evidence="10">
    <location>
        <begin position="127"/>
        <end position="148"/>
    </location>
</feature>
<dbReference type="InterPro" id="IPR002541">
    <property type="entry name" value="Cyt_c_assembly"/>
</dbReference>
<evidence type="ECO:0000256" key="5">
    <source>
        <dbReference type="ARBA" id="ARBA00022692"/>
    </source>
</evidence>
<dbReference type="EMBL" id="LIBJ01000007">
    <property type="protein sequence ID" value="KRO49481.1"/>
    <property type="molecule type" value="Genomic_DNA"/>
</dbReference>
<evidence type="ECO:0000256" key="3">
    <source>
        <dbReference type="ARBA" id="ARBA00022475"/>
    </source>
</evidence>
<feature type="transmembrane region" description="Helical" evidence="10">
    <location>
        <begin position="185"/>
        <end position="208"/>
    </location>
</feature>
<gene>
    <name evidence="13" type="ORF">ABR75_00845</name>
</gene>
<accession>A0A0R2QGS5</accession>
<dbReference type="Pfam" id="PF01578">
    <property type="entry name" value="Cytochrom_C_asm"/>
    <property type="match status" value="1"/>
</dbReference>